<evidence type="ECO:0000256" key="2">
    <source>
        <dbReference type="ARBA" id="ARBA00023315"/>
    </source>
</evidence>
<dbReference type="PANTHER" id="PTHR43792:SF8">
    <property type="entry name" value="[RIBOSOMAL PROTEIN US5]-ALANINE N-ACETYLTRANSFERASE"/>
    <property type="match status" value="1"/>
</dbReference>
<dbReference type="GO" id="GO:0016747">
    <property type="term" value="F:acyltransferase activity, transferring groups other than amino-acyl groups"/>
    <property type="evidence" value="ECO:0007669"/>
    <property type="project" value="InterPro"/>
</dbReference>
<dbReference type="InterPro" id="IPR051531">
    <property type="entry name" value="N-acetyltransferase"/>
</dbReference>
<keyword evidence="6" id="KW-1185">Reference proteome</keyword>
<evidence type="ECO:0000256" key="3">
    <source>
        <dbReference type="ARBA" id="ARBA00038502"/>
    </source>
</evidence>
<dbReference type="SUPFAM" id="SSF48452">
    <property type="entry name" value="TPR-like"/>
    <property type="match status" value="1"/>
</dbReference>
<dbReference type="Pfam" id="PF13302">
    <property type="entry name" value="Acetyltransf_3"/>
    <property type="match status" value="1"/>
</dbReference>
<organism evidence="5 6">
    <name type="scientific">Aliikangiella coralliicola</name>
    <dbReference type="NCBI Taxonomy" id="2592383"/>
    <lineage>
        <taxon>Bacteria</taxon>
        <taxon>Pseudomonadati</taxon>
        <taxon>Pseudomonadota</taxon>
        <taxon>Gammaproteobacteria</taxon>
        <taxon>Oceanospirillales</taxon>
        <taxon>Pleioneaceae</taxon>
        <taxon>Aliikangiella</taxon>
    </lineage>
</organism>
<dbReference type="Gene3D" id="3.40.630.30">
    <property type="match status" value="1"/>
</dbReference>
<comment type="caution">
    <text evidence="5">The sequence shown here is derived from an EMBL/GenBank/DDBJ whole genome shotgun (WGS) entry which is preliminary data.</text>
</comment>
<dbReference type="EMBL" id="VIKS01000008">
    <property type="protein sequence ID" value="TQV87257.1"/>
    <property type="molecule type" value="Genomic_DNA"/>
</dbReference>
<dbReference type="Proteomes" id="UP000315439">
    <property type="component" value="Unassembled WGS sequence"/>
</dbReference>
<dbReference type="RefSeq" id="WP_142893848.1">
    <property type="nucleotide sequence ID" value="NZ_ML660164.1"/>
</dbReference>
<dbReference type="CDD" id="cd04301">
    <property type="entry name" value="NAT_SF"/>
    <property type="match status" value="1"/>
</dbReference>
<dbReference type="SUPFAM" id="SSF55729">
    <property type="entry name" value="Acyl-CoA N-acyltransferases (Nat)"/>
    <property type="match status" value="1"/>
</dbReference>
<name>A0A545UCR5_9GAMM</name>
<feature type="domain" description="N-acetyltransferase" evidence="4">
    <location>
        <begin position="230"/>
        <end position="392"/>
    </location>
</feature>
<proteinExistence type="inferred from homology"/>
<keyword evidence="1 5" id="KW-0808">Transferase</keyword>
<dbReference type="Gene3D" id="1.25.40.10">
    <property type="entry name" value="Tetratricopeptide repeat domain"/>
    <property type="match status" value="1"/>
</dbReference>
<protein>
    <submittedName>
        <fullName evidence="5">GNAT family N-acetyltransferase</fullName>
    </submittedName>
</protein>
<comment type="similarity">
    <text evidence="3">Belongs to the acetyltransferase family. RimJ subfamily.</text>
</comment>
<dbReference type="PROSITE" id="PS51186">
    <property type="entry name" value="GNAT"/>
    <property type="match status" value="1"/>
</dbReference>
<evidence type="ECO:0000313" key="6">
    <source>
        <dbReference type="Proteomes" id="UP000315439"/>
    </source>
</evidence>
<accession>A0A545UCR5</accession>
<evidence type="ECO:0000313" key="5">
    <source>
        <dbReference type="EMBL" id="TQV87257.1"/>
    </source>
</evidence>
<gene>
    <name evidence="5" type="ORF">FLL46_12445</name>
</gene>
<dbReference type="OrthoDB" id="9784707at2"/>
<evidence type="ECO:0000259" key="4">
    <source>
        <dbReference type="PROSITE" id="PS51186"/>
    </source>
</evidence>
<evidence type="ECO:0000256" key="1">
    <source>
        <dbReference type="ARBA" id="ARBA00022679"/>
    </source>
</evidence>
<dbReference type="PANTHER" id="PTHR43792">
    <property type="entry name" value="GNAT FAMILY, PUTATIVE (AFU_ORTHOLOGUE AFUA_3G00765)-RELATED-RELATED"/>
    <property type="match status" value="1"/>
</dbReference>
<reference evidence="5 6" key="1">
    <citation type="submission" date="2019-07" db="EMBL/GenBank/DDBJ databases">
        <title>Draft genome for Aliikangiella sp. M105.</title>
        <authorList>
            <person name="Wang G."/>
        </authorList>
    </citation>
    <scope>NUCLEOTIDE SEQUENCE [LARGE SCALE GENOMIC DNA]</scope>
    <source>
        <strain evidence="5 6">M105</strain>
    </source>
</reference>
<dbReference type="InterPro" id="IPR016181">
    <property type="entry name" value="Acyl_CoA_acyltransferase"/>
</dbReference>
<dbReference type="InterPro" id="IPR000182">
    <property type="entry name" value="GNAT_dom"/>
</dbReference>
<keyword evidence="2" id="KW-0012">Acyltransferase</keyword>
<dbReference type="AlphaFoldDB" id="A0A545UCR5"/>
<sequence length="397" mass="44940">MRNPGHSESNSLESSELIDIRLLDKSIITPSQSGSWLLDRNCIKSGRVKHFKPEIDSITKLLAKSPRSPTPDLESIRLEAVIGNYLPTSIIRNIDELLDGSDSLGSIQKIQWQDTLQQVWLNCDVSQLDLEVIFKIAGVAINLGHWGLAKDALYSVLEINSHKLSVYHNLAICEIATGDFDSALKAVDIALLLDKNHHPSQELKTELASIIQLQNQVPWYHEPIAQNQLLTITPIISFYASAFFEQYRDPEIAKLTQLPIYKDVKQVADWITQQVKEVGKATYAVVHQVWGFVGVVSMRIKQSLAYFYFWIGTDFQGLGFGQQATELLFKQAKKLGIKRIYTSTFCDNFRSQRALGKCRFENVKHPNDLGLNYYCRYIERLPASVGLVNELESLLDN</sequence>
<dbReference type="InterPro" id="IPR011990">
    <property type="entry name" value="TPR-like_helical_dom_sf"/>
</dbReference>